<gene>
    <name evidence="1" type="primary">Acey_s0090.g2402</name>
    <name evidence="1" type="ORF">Y032_0090g2402</name>
</gene>
<evidence type="ECO:0000313" key="2">
    <source>
        <dbReference type="Proteomes" id="UP000024635"/>
    </source>
</evidence>
<dbReference type="Proteomes" id="UP000024635">
    <property type="component" value="Unassembled WGS sequence"/>
</dbReference>
<keyword evidence="2" id="KW-1185">Reference proteome</keyword>
<protein>
    <submittedName>
        <fullName evidence="1">Uncharacterized protein</fullName>
    </submittedName>
</protein>
<comment type="caution">
    <text evidence="1">The sequence shown here is derived from an EMBL/GenBank/DDBJ whole genome shotgun (WGS) entry which is preliminary data.</text>
</comment>
<reference evidence="2" key="1">
    <citation type="journal article" date="2015" name="Nat. Genet.">
        <title>The genome and transcriptome of the zoonotic hookworm Ancylostoma ceylanicum identify infection-specific gene families.</title>
        <authorList>
            <person name="Schwarz E.M."/>
            <person name="Hu Y."/>
            <person name="Antoshechkin I."/>
            <person name="Miller M.M."/>
            <person name="Sternberg P.W."/>
            <person name="Aroian R.V."/>
        </authorList>
    </citation>
    <scope>NUCLEOTIDE SEQUENCE</scope>
    <source>
        <strain evidence="2">HY135</strain>
    </source>
</reference>
<dbReference type="EMBL" id="JARK01001426">
    <property type="protein sequence ID" value="EYC04079.1"/>
    <property type="molecule type" value="Genomic_DNA"/>
</dbReference>
<organism evidence="1 2">
    <name type="scientific">Ancylostoma ceylanicum</name>
    <dbReference type="NCBI Taxonomy" id="53326"/>
    <lineage>
        <taxon>Eukaryota</taxon>
        <taxon>Metazoa</taxon>
        <taxon>Ecdysozoa</taxon>
        <taxon>Nematoda</taxon>
        <taxon>Chromadorea</taxon>
        <taxon>Rhabditida</taxon>
        <taxon>Rhabditina</taxon>
        <taxon>Rhabditomorpha</taxon>
        <taxon>Strongyloidea</taxon>
        <taxon>Ancylostomatidae</taxon>
        <taxon>Ancylostomatinae</taxon>
        <taxon>Ancylostoma</taxon>
    </lineage>
</organism>
<evidence type="ECO:0000313" key="1">
    <source>
        <dbReference type="EMBL" id="EYC04079.1"/>
    </source>
</evidence>
<name>A0A016TM97_9BILA</name>
<accession>A0A016TM97</accession>
<sequence>MCSLSILRTAPQLRVEDFGWCCLYGQGPGKRILRAKEMLKELLRSTTISIFRITATLKQQLIHALFRYGTTVRFLVLFYDFEAAFIRVFASELHTSSPVRSFASES</sequence>
<proteinExistence type="predicted"/>
<dbReference type="AlphaFoldDB" id="A0A016TM97"/>